<name>A0ABX9DQQ7_9BACT</name>
<dbReference type="PROSITE" id="PS50005">
    <property type="entry name" value="TPR"/>
    <property type="match status" value="2"/>
</dbReference>
<dbReference type="Proteomes" id="UP000249852">
    <property type="component" value="Unassembled WGS sequence"/>
</dbReference>
<dbReference type="SMART" id="SM00028">
    <property type="entry name" value="TPR"/>
    <property type="match status" value="3"/>
</dbReference>
<evidence type="ECO:0000256" key="4">
    <source>
        <dbReference type="SAM" id="SignalP"/>
    </source>
</evidence>
<feature type="chain" id="PRO_5046563448" evidence="4">
    <location>
        <begin position="20"/>
        <end position="208"/>
    </location>
</feature>
<feature type="repeat" description="TPR" evidence="3">
    <location>
        <begin position="91"/>
        <end position="124"/>
    </location>
</feature>
<gene>
    <name evidence="5" type="ORF">BC673_1282</name>
</gene>
<keyword evidence="1" id="KW-0677">Repeat</keyword>
<dbReference type="EMBL" id="QLTQ01000028">
    <property type="protein sequence ID" value="RAS42736.1"/>
    <property type="molecule type" value="Genomic_DNA"/>
</dbReference>
<dbReference type="Pfam" id="PF07719">
    <property type="entry name" value="TPR_2"/>
    <property type="match status" value="1"/>
</dbReference>
<dbReference type="PANTHER" id="PTHR44943">
    <property type="entry name" value="CELLULOSE SYNTHASE OPERON PROTEIN C"/>
    <property type="match status" value="1"/>
</dbReference>
<feature type="repeat" description="TPR" evidence="3">
    <location>
        <begin position="57"/>
        <end position="90"/>
    </location>
</feature>
<reference evidence="5 6" key="1">
    <citation type="submission" date="2018-06" db="EMBL/GenBank/DDBJ databases">
        <title>Genomic Encyclopedia of Archaeal and Bacterial Type Strains, Phase II (KMG-II): from individual species to whole genera.</title>
        <authorList>
            <person name="Goeker M."/>
        </authorList>
    </citation>
    <scope>NUCLEOTIDE SEQUENCE [LARGE SCALE GENOMIC DNA]</scope>
    <source>
        <strain evidence="5 6">DSM 18710</strain>
    </source>
</reference>
<dbReference type="InterPro" id="IPR051685">
    <property type="entry name" value="Ycf3/AcsC/BcsC/TPR_MFPF"/>
</dbReference>
<dbReference type="Gene3D" id="1.25.40.10">
    <property type="entry name" value="Tetratricopeptide repeat domain"/>
    <property type="match status" value="1"/>
</dbReference>
<sequence length="208" mass="24434">MFRFFVIFIFALFASPSSAQYNIKRLMEEGRNSLSNGYYISSLDIFQRIVALKPNLYEAWYLMALSKYHLEDYKGAYEDCEKALELQPYIADIYDLYGLICIHEEKYDKAADAYTKAIEINNDNREFWFNRAYSLYMKGCPKEALQQLSSVLKRWPDLSVAQALWNDIKLGKKPIKKNSQKSGSKYLRYSLPKNIPELLQWKEKAPKL</sequence>
<dbReference type="InterPro" id="IPR013105">
    <property type="entry name" value="TPR_2"/>
</dbReference>
<accession>A0ABX9DQQ7</accession>
<dbReference type="RefSeq" id="WP_040595398.1">
    <property type="nucleotide sequence ID" value="NZ_JABZUD010000025.1"/>
</dbReference>
<evidence type="ECO:0000313" key="6">
    <source>
        <dbReference type="Proteomes" id="UP000249852"/>
    </source>
</evidence>
<evidence type="ECO:0000256" key="1">
    <source>
        <dbReference type="ARBA" id="ARBA00022737"/>
    </source>
</evidence>
<protein>
    <submittedName>
        <fullName evidence="5">Tetratricopeptide repeat protein</fullName>
    </submittedName>
</protein>
<dbReference type="InterPro" id="IPR019734">
    <property type="entry name" value="TPR_rpt"/>
</dbReference>
<proteinExistence type="predicted"/>
<keyword evidence="6" id="KW-1185">Reference proteome</keyword>
<dbReference type="Pfam" id="PF13414">
    <property type="entry name" value="TPR_11"/>
    <property type="match status" value="1"/>
</dbReference>
<feature type="signal peptide" evidence="4">
    <location>
        <begin position="1"/>
        <end position="19"/>
    </location>
</feature>
<organism evidence="5 6">
    <name type="scientific">Prevotella pallens</name>
    <dbReference type="NCBI Taxonomy" id="60133"/>
    <lineage>
        <taxon>Bacteria</taxon>
        <taxon>Pseudomonadati</taxon>
        <taxon>Bacteroidota</taxon>
        <taxon>Bacteroidia</taxon>
        <taxon>Bacteroidales</taxon>
        <taxon>Prevotellaceae</taxon>
        <taxon>Prevotella</taxon>
    </lineage>
</organism>
<comment type="caution">
    <text evidence="5">The sequence shown here is derived from an EMBL/GenBank/DDBJ whole genome shotgun (WGS) entry which is preliminary data.</text>
</comment>
<evidence type="ECO:0000313" key="5">
    <source>
        <dbReference type="EMBL" id="RAS42736.1"/>
    </source>
</evidence>
<dbReference type="InterPro" id="IPR011990">
    <property type="entry name" value="TPR-like_helical_dom_sf"/>
</dbReference>
<keyword evidence="2 3" id="KW-0802">TPR repeat</keyword>
<evidence type="ECO:0000256" key="2">
    <source>
        <dbReference type="ARBA" id="ARBA00022803"/>
    </source>
</evidence>
<dbReference type="PANTHER" id="PTHR44943:SF8">
    <property type="entry name" value="TPR REPEAT-CONTAINING PROTEIN MJ0263"/>
    <property type="match status" value="1"/>
</dbReference>
<keyword evidence="4" id="KW-0732">Signal</keyword>
<evidence type="ECO:0000256" key="3">
    <source>
        <dbReference type="PROSITE-ProRule" id="PRU00339"/>
    </source>
</evidence>
<dbReference type="SUPFAM" id="SSF48452">
    <property type="entry name" value="TPR-like"/>
    <property type="match status" value="1"/>
</dbReference>